<evidence type="ECO:0000313" key="1">
    <source>
        <dbReference type="EnsemblPlants" id="ORUFI06G03090.1"/>
    </source>
</evidence>
<dbReference type="HOGENOM" id="CLU_3243034_0_0_1"/>
<evidence type="ECO:0000313" key="2">
    <source>
        <dbReference type="Proteomes" id="UP000008022"/>
    </source>
</evidence>
<dbReference type="Proteomes" id="UP000008022">
    <property type="component" value="Unassembled WGS sequence"/>
</dbReference>
<protein>
    <submittedName>
        <fullName evidence="1">Uncharacterized protein</fullName>
    </submittedName>
</protein>
<organism evidence="1 2">
    <name type="scientific">Oryza rufipogon</name>
    <name type="common">Brownbeard rice</name>
    <name type="synonym">Asian wild rice</name>
    <dbReference type="NCBI Taxonomy" id="4529"/>
    <lineage>
        <taxon>Eukaryota</taxon>
        <taxon>Viridiplantae</taxon>
        <taxon>Streptophyta</taxon>
        <taxon>Embryophyta</taxon>
        <taxon>Tracheophyta</taxon>
        <taxon>Spermatophyta</taxon>
        <taxon>Magnoliopsida</taxon>
        <taxon>Liliopsida</taxon>
        <taxon>Poales</taxon>
        <taxon>Poaceae</taxon>
        <taxon>BOP clade</taxon>
        <taxon>Oryzoideae</taxon>
        <taxon>Oryzeae</taxon>
        <taxon>Oryzinae</taxon>
        <taxon>Oryza</taxon>
    </lineage>
</organism>
<reference evidence="1" key="2">
    <citation type="submission" date="2015-06" db="UniProtKB">
        <authorList>
            <consortium name="EnsemblPlants"/>
        </authorList>
    </citation>
    <scope>IDENTIFICATION</scope>
</reference>
<dbReference type="AlphaFoldDB" id="A0A0E0PTI2"/>
<dbReference type="Gramene" id="ORUFI06G03090.1">
    <property type="protein sequence ID" value="ORUFI06G03090.1"/>
    <property type="gene ID" value="ORUFI06G03090"/>
</dbReference>
<dbReference type="EnsemblPlants" id="ORUFI06G03090.1">
    <property type="protein sequence ID" value="ORUFI06G03090.1"/>
    <property type="gene ID" value="ORUFI06G03090"/>
</dbReference>
<sequence length="43" mass="5094">MRHMNVTKFGDHPTNILSRKLNFSPSLKETSREKSKLWMTMSK</sequence>
<proteinExistence type="predicted"/>
<accession>A0A0E0PTI2</accession>
<reference evidence="2" key="1">
    <citation type="submission" date="2013-06" db="EMBL/GenBank/DDBJ databases">
        <authorList>
            <person name="Zhao Q."/>
        </authorList>
    </citation>
    <scope>NUCLEOTIDE SEQUENCE</scope>
    <source>
        <strain evidence="2">cv. W1943</strain>
    </source>
</reference>
<keyword evidence="2" id="KW-1185">Reference proteome</keyword>
<name>A0A0E0PTI2_ORYRU</name>